<gene>
    <name evidence="1" type="ORF">OSB04_000330</name>
</gene>
<comment type="caution">
    <text evidence="1">The sequence shown here is derived from an EMBL/GenBank/DDBJ whole genome shotgun (WGS) entry which is preliminary data.</text>
</comment>
<keyword evidence="2" id="KW-1185">Reference proteome</keyword>
<protein>
    <submittedName>
        <fullName evidence="1">Uncharacterized protein</fullName>
    </submittedName>
</protein>
<dbReference type="AlphaFoldDB" id="A0AA38WTS8"/>
<organism evidence="1 2">
    <name type="scientific">Centaurea solstitialis</name>
    <name type="common">yellow star-thistle</name>
    <dbReference type="NCBI Taxonomy" id="347529"/>
    <lineage>
        <taxon>Eukaryota</taxon>
        <taxon>Viridiplantae</taxon>
        <taxon>Streptophyta</taxon>
        <taxon>Embryophyta</taxon>
        <taxon>Tracheophyta</taxon>
        <taxon>Spermatophyta</taxon>
        <taxon>Magnoliopsida</taxon>
        <taxon>eudicotyledons</taxon>
        <taxon>Gunneridae</taxon>
        <taxon>Pentapetalae</taxon>
        <taxon>asterids</taxon>
        <taxon>campanulids</taxon>
        <taxon>Asterales</taxon>
        <taxon>Asteraceae</taxon>
        <taxon>Carduoideae</taxon>
        <taxon>Cardueae</taxon>
        <taxon>Centaureinae</taxon>
        <taxon>Centaurea</taxon>
    </lineage>
</organism>
<dbReference type="Proteomes" id="UP001172457">
    <property type="component" value="Chromosome 1"/>
</dbReference>
<evidence type="ECO:0000313" key="2">
    <source>
        <dbReference type="Proteomes" id="UP001172457"/>
    </source>
</evidence>
<accession>A0AA38WTS8</accession>
<proteinExistence type="predicted"/>
<sequence>MEGFMELGFGGGRNLGNFPAVMAEGRKWLTFEVMVMELCNFDLVVEFQVYGLNSQNDFEDLDKATRFFITPSESLKKMALEVKMVMERIDEKSWNELLNTISFMDSVLSSPFSLPFLHSLFPPAITQSPTNATLHTHFKRIGFSGEVPLIPASLSREGKDFLDKCFEQMVENDGRLRSLSDTLL</sequence>
<reference evidence="1" key="1">
    <citation type="submission" date="2023-03" db="EMBL/GenBank/DDBJ databases">
        <title>Chromosome-scale reference genome and RAD-based genetic map of yellow starthistle (Centaurea solstitialis) reveal putative structural variation and QTLs associated with invader traits.</title>
        <authorList>
            <person name="Reatini B."/>
            <person name="Cang F.A."/>
            <person name="Jiang Q."/>
            <person name="Mckibben M.T.W."/>
            <person name="Barker M.S."/>
            <person name="Rieseberg L.H."/>
            <person name="Dlugosch K.M."/>
        </authorList>
    </citation>
    <scope>NUCLEOTIDE SEQUENCE</scope>
    <source>
        <strain evidence="1">CAN-66</strain>
        <tissue evidence="1">Leaf</tissue>
    </source>
</reference>
<dbReference type="EMBL" id="JARYMX010000001">
    <property type="protein sequence ID" value="KAJ9564364.1"/>
    <property type="molecule type" value="Genomic_DNA"/>
</dbReference>
<evidence type="ECO:0000313" key="1">
    <source>
        <dbReference type="EMBL" id="KAJ9564364.1"/>
    </source>
</evidence>
<name>A0AA38WTS8_9ASTR</name>